<organism evidence="2 3">
    <name type="scientific">Halomonas rhizosphaerae</name>
    <dbReference type="NCBI Taxonomy" id="3043296"/>
    <lineage>
        <taxon>Bacteria</taxon>
        <taxon>Pseudomonadati</taxon>
        <taxon>Pseudomonadota</taxon>
        <taxon>Gammaproteobacteria</taxon>
        <taxon>Oceanospirillales</taxon>
        <taxon>Halomonadaceae</taxon>
        <taxon>Halomonas</taxon>
    </lineage>
</organism>
<dbReference type="EMBL" id="JASCQP010000002">
    <property type="protein sequence ID" value="MDI5889484.1"/>
    <property type="molecule type" value="Genomic_DNA"/>
</dbReference>
<feature type="domain" description="Transposase DDE" evidence="1">
    <location>
        <begin position="26"/>
        <end position="224"/>
    </location>
</feature>
<dbReference type="RefSeq" id="WP_282733538.1">
    <property type="nucleotide sequence ID" value="NZ_JASCQP010000002.1"/>
</dbReference>
<keyword evidence="3" id="KW-1185">Reference proteome</keyword>
<evidence type="ECO:0000313" key="2">
    <source>
        <dbReference type="EMBL" id="MDI5889484.1"/>
    </source>
</evidence>
<dbReference type="Proteomes" id="UP001225957">
    <property type="component" value="Unassembled WGS sequence"/>
</dbReference>
<proteinExistence type="predicted"/>
<accession>A0ABT6UU55</accession>
<evidence type="ECO:0000259" key="1">
    <source>
        <dbReference type="Pfam" id="PF13701"/>
    </source>
</evidence>
<gene>
    <name evidence="2" type="ORF">QLQ83_00015</name>
</gene>
<protein>
    <submittedName>
        <fullName evidence="2">Transposase</fullName>
    </submittedName>
</protein>
<dbReference type="Pfam" id="PF13701">
    <property type="entry name" value="DDE_Tnp_1_4"/>
    <property type="match status" value="1"/>
</dbReference>
<name>A0ABT6UU55_9GAMM</name>
<sequence length="232" mass="25978">MLTCLGHNDNVDIVHEGLLRMAIWRLISQNGSERPKHLTLDIDDLSIEVHGHQGGSAYHGHVGTRITSPLTASLAETGKIVGGLLREGNFGPAENTGTWIPHLVRASGSVCRCASMRASPTTTRWRPWKSEASSTWGRQRGHSGLQKLVAPYLRRPRGRRPEQPREWCYDLTYQAGSCPTPRRVVLVVQESPDDLLLHAFFLVTNLGKFVWPPAKVLVLYRKRAAPRLIWAR</sequence>
<comment type="caution">
    <text evidence="2">The sequence shown here is derived from an EMBL/GenBank/DDBJ whole genome shotgun (WGS) entry which is preliminary data.</text>
</comment>
<reference evidence="2 3" key="1">
    <citation type="submission" date="2023-04" db="EMBL/GenBank/DDBJ databases">
        <title>Halomonas strains isolated from rhizosphere soil.</title>
        <authorList>
            <person name="Xu L."/>
            <person name="Sun J.-Q."/>
        </authorList>
    </citation>
    <scope>NUCLEOTIDE SEQUENCE [LARGE SCALE GENOMIC DNA]</scope>
    <source>
        <strain evidence="2 3">LR5S20</strain>
    </source>
</reference>
<dbReference type="InterPro" id="IPR025668">
    <property type="entry name" value="Tnp_DDE_dom"/>
</dbReference>
<evidence type="ECO:0000313" key="3">
    <source>
        <dbReference type="Proteomes" id="UP001225957"/>
    </source>
</evidence>